<proteinExistence type="predicted"/>
<evidence type="ECO:0000313" key="2">
    <source>
        <dbReference type="EMBL" id="GAF71511.1"/>
    </source>
</evidence>
<feature type="coiled-coil region" evidence="1">
    <location>
        <begin position="66"/>
        <end position="94"/>
    </location>
</feature>
<accession>X0S8L3</accession>
<reference evidence="2" key="1">
    <citation type="journal article" date="2014" name="Front. Microbiol.">
        <title>High frequency of phylogenetically diverse reductive dehalogenase-homologous genes in deep subseafloor sedimentary metagenomes.</title>
        <authorList>
            <person name="Kawai M."/>
            <person name="Futagami T."/>
            <person name="Toyoda A."/>
            <person name="Takaki Y."/>
            <person name="Nishi S."/>
            <person name="Hori S."/>
            <person name="Arai W."/>
            <person name="Tsubouchi T."/>
            <person name="Morono Y."/>
            <person name="Uchiyama I."/>
            <person name="Ito T."/>
            <person name="Fujiyama A."/>
            <person name="Inagaki F."/>
            <person name="Takami H."/>
        </authorList>
    </citation>
    <scope>NUCLEOTIDE SEQUENCE</scope>
    <source>
        <strain evidence="2">Expedition CK06-06</strain>
    </source>
</reference>
<protein>
    <submittedName>
        <fullName evidence="2">Uncharacterized protein</fullName>
    </submittedName>
</protein>
<name>X0S8L3_9ZZZZ</name>
<organism evidence="2">
    <name type="scientific">marine sediment metagenome</name>
    <dbReference type="NCBI Taxonomy" id="412755"/>
    <lineage>
        <taxon>unclassified sequences</taxon>
        <taxon>metagenomes</taxon>
        <taxon>ecological metagenomes</taxon>
    </lineage>
</organism>
<dbReference type="AlphaFoldDB" id="X0S8L3"/>
<comment type="caution">
    <text evidence="2">The sequence shown here is derived from an EMBL/GenBank/DDBJ whole genome shotgun (WGS) entry which is preliminary data.</text>
</comment>
<evidence type="ECO:0000256" key="1">
    <source>
        <dbReference type="SAM" id="Coils"/>
    </source>
</evidence>
<keyword evidence="1" id="KW-0175">Coiled coil</keyword>
<gene>
    <name evidence="2" type="ORF">S01H1_07797</name>
</gene>
<sequence>MTGQKVADKIAEEFQIEHNDIVVGNSIPKGVQCRHCHTDLDGVGIRISEHMVSNPKFVCLNRPKCRSRAETLLAEVEKTRADKKKQRLDELKEKVVL</sequence>
<dbReference type="EMBL" id="BARS01004002">
    <property type="protein sequence ID" value="GAF71511.1"/>
    <property type="molecule type" value="Genomic_DNA"/>
</dbReference>